<dbReference type="SUPFAM" id="SSF51735">
    <property type="entry name" value="NAD(P)-binding Rossmann-fold domains"/>
    <property type="match status" value="1"/>
</dbReference>
<dbReference type="Gene3D" id="3.40.50.720">
    <property type="entry name" value="NAD(P)-binding Rossmann-like Domain"/>
    <property type="match status" value="1"/>
</dbReference>
<dbReference type="InterPro" id="IPR002347">
    <property type="entry name" value="SDR_fam"/>
</dbReference>
<dbReference type="InterPro" id="IPR020904">
    <property type="entry name" value="Sc_DH/Rdtase_CS"/>
</dbReference>
<proteinExistence type="inferred from homology"/>
<dbReference type="Pfam" id="PF00106">
    <property type="entry name" value="adh_short"/>
    <property type="match status" value="1"/>
</dbReference>
<comment type="caution">
    <text evidence="3">The sequence shown here is derived from an EMBL/GenBank/DDBJ whole genome shotgun (WGS) entry which is preliminary data.</text>
</comment>
<dbReference type="CDD" id="cd05233">
    <property type="entry name" value="SDR_c"/>
    <property type="match status" value="1"/>
</dbReference>
<dbReference type="PRINTS" id="PR00081">
    <property type="entry name" value="GDHRDH"/>
</dbReference>
<dbReference type="PANTHER" id="PTHR44196">
    <property type="entry name" value="DEHYDROGENASE/REDUCTASE SDR FAMILY MEMBER 7B"/>
    <property type="match status" value="1"/>
</dbReference>
<dbReference type="Proteomes" id="UP000778578">
    <property type="component" value="Unassembled WGS sequence"/>
</dbReference>
<accession>A0ABS7Q974</accession>
<comment type="similarity">
    <text evidence="1">Belongs to the short-chain dehydrogenases/reductases (SDR) family.</text>
</comment>
<dbReference type="PANTHER" id="PTHR44196:SF1">
    <property type="entry name" value="DEHYDROGENASE_REDUCTASE SDR FAMILY MEMBER 7B"/>
    <property type="match status" value="1"/>
</dbReference>
<gene>
    <name evidence="3" type="ORF">K7862_18945</name>
</gene>
<organism evidence="3 4">
    <name type="scientific">Actinacidiphila acidipaludis</name>
    <dbReference type="NCBI Taxonomy" id="2873382"/>
    <lineage>
        <taxon>Bacteria</taxon>
        <taxon>Bacillati</taxon>
        <taxon>Actinomycetota</taxon>
        <taxon>Actinomycetes</taxon>
        <taxon>Kitasatosporales</taxon>
        <taxon>Streptomycetaceae</taxon>
        <taxon>Actinacidiphila</taxon>
    </lineage>
</organism>
<evidence type="ECO:0000256" key="2">
    <source>
        <dbReference type="ARBA" id="ARBA00023002"/>
    </source>
</evidence>
<protein>
    <submittedName>
        <fullName evidence="3">SDR family NAD(P)-dependent oxidoreductase</fullName>
    </submittedName>
</protein>
<keyword evidence="2" id="KW-0560">Oxidoreductase</keyword>
<dbReference type="PROSITE" id="PS00061">
    <property type="entry name" value="ADH_SHORT"/>
    <property type="match status" value="1"/>
</dbReference>
<evidence type="ECO:0000256" key="1">
    <source>
        <dbReference type="ARBA" id="ARBA00006484"/>
    </source>
</evidence>
<name>A0ABS7Q974_9ACTN</name>
<keyword evidence="4" id="KW-1185">Reference proteome</keyword>
<sequence length="264" mass="27786">MREPRAETGPRGARAAAVGVALVTGASSGIGAAVSRRLAGDGWDLLVAGRQRDRLEAVARETSAATLYGDLAAPGGARELAARALTVAPSVHLLVAAAGVGWAGPFTSMPNDAIDEVIGVDLTAVIHLVRGVVPRMVEQRRGQIVLIGSFAGCVGVRDEAVYSAAKAGLGAFADALRYELTGTGVRVTHIVPGVVDTPFFARRGVPYVRQTPRPIPPEQVADVVARAVRGRCPDEVFLPRWLRFPVAIRGLAPFPFRRLSSRFG</sequence>
<evidence type="ECO:0000313" key="3">
    <source>
        <dbReference type="EMBL" id="MBY8879700.1"/>
    </source>
</evidence>
<dbReference type="EMBL" id="JAINZZ010000022">
    <property type="protein sequence ID" value="MBY8879700.1"/>
    <property type="molecule type" value="Genomic_DNA"/>
</dbReference>
<dbReference type="InterPro" id="IPR036291">
    <property type="entry name" value="NAD(P)-bd_dom_sf"/>
</dbReference>
<evidence type="ECO:0000313" key="4">
    <source>
        <dbReference type="Proteomes" id="UP000778578"/>
    </source>
</evidence>
<reference evidence="3 4" key="1">
    <citation type="submission" date="2021-08" db="EMBL/GenBank/DDBJ databases">
        <title>WGS of actinomycetes from Thailand.</title>
        <authorList>
            <person name="Thawai C."/>
        </authorList>
    </citation>
    <scope>NUCLEOTIDE SEQUENCE [LARGE SCALE GENOMIC DNA]</scope>
    <source>
        <strain evidence="3 4">PLK6-54</strain>
    </source>
</reference>